<accession>A0A9X6NBR0</accession>
<evidence type="ECO:0000313" key="3">
    <source>
        <dbReference type="EMBL" id="OWA51255.1"/>
    </source>
</evidence>
<feature type="region of interest" description="Disordered" evidence="2">
    <location>
        <begin position="481"/>
        <end position="536"/>
    </location>
</feature>
<proteinExistence type="predicted"/>
<evidence type="ECO:0000313" key="4">
    <source>
        <dbReference type="Proteomes" id="UP000192578"/>
    </source>
</evidence>
<dbReference type="EMBL" id="MTYJ01000219">
    <property type="protein sequence ID" value="OWA51255.1"/>
    <property type="molecule type" value="Genomic_DNA"/>
</dbReference>
<feature type="region of interest" description="Disordered" evidence="2">
    <location>
        <begin position="848"/>
        <end position="879"/>
    </location>
</feature>
<feature type="region of interest" description="Disordered" evidence="2">
    <location>
        <begin position="617"/>
        <end position="640"/>
    </location>
</feature>
<protein>
    <submittedName>
        <fullName evidence="3">Uncharacterized protein</fullName>
    </submittedName>
</protein>
<keyword evidence="1" id="KW-0175">Coiled coil</keyword>
<feature type="compositionally biased region" description="Polar residues" evidence="2">
    <location>
        <begin position="369"/>
        <end position="378"/>
    </location>
</feature>
<keyword evidence="4" id="KW-1185">Reference proteome</keyword>
<comment type="caution">
    <text evidence="3">The sequence shown here is derived from an EMBL/GenBank/DDBJ whole genome shotgun (WGS) entry which is preliminary data.</text>
</comment>
<feature type="coiled-coil region" evidence="1">
    <location>
        <begin position="723"/>
        <end position="750"/>
    </location>
</feature>
<feature type="compositionally biased region" description="Basic and acidic residues" evidence="2">
    <location>
        <begin position="501"/>
        <end position="521"/>
    </location>
</feature>
<evidence type="ECO:0000256" key="1">
    <source>
        <dbReference type="SAM" id="Coils"/>
    </source>
</evidence>
<feature type="compositionally biased region" description="Polar residues" evidence="2">
    <location>
        <begin position="625"/>
        <end position="640"/>
    </location>
</feature>
<sequence>MGKSHNQLLDVHVSCSPIRETAYEFLTFFFVLLISISRAICKKKNRQSVEAVVAVPDVETAATTHTIEVDVFRPCTPEVPPPLSPPISDDIGRAAAEDDLPPQYSQEFLDLPPSYSEVAQEDPMLSTGSGCSIPNRTIRYYSVFANVIQVEIACPGFLNLVNDLSLGYHGAAFDGLTLDAESVNLIAAWYYRRRNVSGMIRIIITPGAHYDDFTSIEDPAHLVRSERSHSFQVAEEVDSIFFHPRDKALGTRLALDYPVTLADPRSKFVPPRAATQFKVGPSGNATCVEVGSLGSAPTHPNIEGDTFGGPGLQLMRSVKEKRTKSLAVPRITKPATDELTEPINDTTGRRTLRSKGSGVTHVSLAAPTRTRNLRSTTAKPAALPITPIIAEPPISPANFGPEAESESDRTPQRSSNLSHRPTRKCLPAIVPIRPSIDVRNSRMPGVQPQLDAQLRMDARRLNQEQQGGADIIPQLQQFTDQRHPEGRQQSQRPLEEQLQQEDIRDRNRQNVVSRDTDHDSADANNANVQRNDVRTGTVKIPWSHKARDRSRHNSLSGGLNHAPVNLDVSQVSRPDWQRVAQQNARTVEELRSQLTDQSRLCAQEVADMRALITRRSDSALGAPQPGQQSQLLQRSHAQGASSMNINQQLDHQTRDPRVTPSLFGPSVTFADQQQRPLSVICLGTPGQRSDLEPLRAPQYLARTTTHPADPSLLVPQPEESWQVKILRNQALRKDQKIKELERMLEQKLADASCRPVKFVSSANSTFRPVIPSHVGDQATQQQQRPSTPRLVLAPQPSHRDVQVGPVPARRLGYGEIEGLDTYAGPDWEGYVPPKFTYAFGDFCERACQERPSRPKERPGETTQPDTPEHDGRSRTQIADADTPAVKVQIVEPGSAKSGKATQAKEIVRALSTSNNLLDRSASLQQKWDLISLPLNFPNFATLPL</sequence>
<gene>
    <name evidence="3" type="ORF">BV898_15747</name>
</gene>
<organism evidence="3 4">
    <name type="scientific">Hypsibius exemplaris</name>
    <name type="common">Freshwater tardigrade</name>
    <dbReference type="NCBI Taxonomy" id="2072580"/>
    <lineage>
        <taxon>Eukaryota</taxon>
        <taxon>Metazoa</taxon>
        <taxon>Ecdysozoa</taxon>
        <taxon>Tardigrada</taxon>
        <taxon>Eutardigrada</taxon>
        <taxon>Parachela</taxon>
        <taxon>Hypsibioidea</taxon>
        <taxon>Hypsibiidae</taxon>
        <taxon>Hypsibius</taxon>
    </lineage>
</organism>
<evidence type="ECO:0000256" key="2">
    <source>
        <dbReference type="SAM" id="MobiDB-lite"/>
    </source>
</evidence>
<dbReference type="AlphaFoldDB" id="A0A9X6NBR0"/>
<feature type="compositionally biased region" description="Basic and acidic residues" evidence="2">
    <location>
        <begin position="848"/>
        <end position="859"/>
    </location>
</feature>
<reference evidence="4" key="1">
    <citation type="submission" date="2017-01" db="EMBL/GenBank/DDBJ databases">
        <title>Comparative genomics of anhydrobiosis in the tardigrade Hypsibius dujardini.</title>
        <authorList>
            <person name="Yoshida Y."/>
            <person name="Koutsovoulos G."/>
            <person name="Laetsch D."/>
            <person name="Stevens L."/>
            <person name="Kumar S."/>
            <person name="Horikawa D."/>
            <person name="Ishino K."/>
            <person name="Komine S."/>
            <person name="Tomita M."/>
            <person name="Blaxter M."/>
            <person name="Arakawa K."/>
        </authorList>
    </citation>
    <scope>NUCLEOTIDE SEQUENCE [LARGE SCALE GENOMIC DNA]</scope>
    <source>
        <strain evidence="4">Z151</strain>
    </source>
</reference>
<name>A0A9X6NBR0_HYPEX</name>
<feature type="region of interest" description="Disordered" evidence="2">
    <location>
        <begin position="338"/>
        <end position="428"/>
    </location>
</feature>
<dbReference type="Proteomes" id="UP000192578">
    <property type="component" value="Unassembled WGS sequence"/>
</dbReference>